<organism evidence="2 3">
    <name type="scientific">Bremerella cremea</name>
    <dbReference type="NCBI Taxonomy" id="1031537"/>
    <lineage>
        <taxon>Bacteria</taxon>
        <taxon>Pseudomonadati</taxon>
        <taxon>Planctomycetota</taxon>
        <taxon>Planctomycetia</taxon>
        <taxon>Pirellulales</taxon>
        <taxon>Pirellulaceae</taxon>
        <taxon>Bremerella</taxon>
    </lineage>
</organism>
<evidence type="ECO:0000313" key="2">
    <source>
        <dbReference type="EMBL" id="RCS51922.1"/>
    </source>
</evidence>
<evidence type="ECO:0000313" key="3">
    <source>
        <dbReference type="Proteomes" id="UP000253562"/>
    </source>
</evidence>
<feature type="region of interest" description="Disordered" evidence="1">
    <location>
        <begin position="134"/>
        <end position="153"/>
    </location>
</feature>
<feature type="compositionally biased region" description="Acidic residues" evidence="1">
    <location>
        <begin position="134"/>
        <end position="143"/>
    </location>
</feature>
<sequence length="448" mass="49697">MTAQIAILNKSGVALATDSTVTIQSGGAAGNHRKTYNTANKLFTLSKFQPVAVMTYGNASFMGIPWETIIKTYRTQLHDKSFQTLSEYTEDFLEFVRSNDDLFPDQYQRRIFQAETQVAYEMIKSSVAKATADLDSEGADGNEEERKKRASDVIKEDWEHTKSGKFVPNISKNFLQTLKKSYSKEIDSALETVFSQTPLSAVDKRRLKNIAVDRFCYLGHGKEIPSSSGIVIAGFGSSEPFPSVKSFLFHGLAKGKLRHEEGIGCACTHENPNSAAVLPFAQTDVVSSFVKAVDPQFHKLIVGYLYKIFENHAPSVLKEVKTVCNQLGSELSAEIEKEILERLTTESLEGLESTIGKLENHVRSKHIDPLLDVIAILPKDELAALAESLVSLTSVKRKMSLDLETVGGPVDVAVISKGDGFVWINRKHYFGSDLNPHFLQNYFRGQES</sequence>
<gene>
    <name evidence="2" type="ORF">DTL42_10215</name>
</gene>
<dbReference type="OrthoDB" id="978985at2"/>
<name>A0A368KSF3_9BACT</name>
<dbReference type="RefSeq" id="WP_114368629.1">
    <property type="nucleotide sequence ID" value="NZ_QPEX01000017.1"/>
</dbReference>
<accession>A0A368KSF3</accession>
<reference evidence="2 3" key="1">
    <citation type="submission" date="2018-07" db="EMBL/GenBank/DDBJ databases">
        <title>Comparative genomes isolates from brazilian mangrove.</title>
        <authorList>
            <person name="De Araujo J.E."/>
            <person name="Taketani R.G."/>
            <person name="Silva M.C.P."/>
            <person name="Lourenco M.V."/>
            <person name="Oliveira V.M."/>
            <person name="Andreote F.D."/>
        </authorList>
    </citation>
    <scope>NUCLEOTIDE SEQUENCE [LARGE SCALE GENOMIC DNA]</scope>
    <source>
        <strain evidence="2 3">HEX PRIS-MGV</strain>
    </source>
</reference>
<proteinExistence type="predicted"/>
<dbReference type="Proteomes" id="UP000253562">
    <property type="component" value="Unassembled WGS sequence"/>
</dbReference>
<dbReference type="AlphaFoldDB" id="A0A368KSF3"/>
<dbReference type="EMBL" id="QPEX01000017">
    <property type="protein sequence ID" value="RCS51922.1"/>
    <property type="molecule type" value="Genomic_DNA"/>
</dbReference>
<feature type="compositionally biased region" description="Basic and acidic residues" evidence="1">
    <location>
        <begin position="144"/>
        <end position="153"/>
    </location>
</feature>
<comment type="caution">
    <text evidence="2">The sequence shown here is derived from an EMBL/GenBank/DDBJ whole genome shotgun (WGS) entry which is preliminary data.</text>
</comment>
<protein>
    <submittedName>
        <fullName evidence="2">Uncharacterized protein</fullName>
    </submittedName>
</protein>
<evidence type="ECO:0000256" key="1">
    <source>
        <dbReference type="SAM" id="MobiDB-lite"/>
    </source>
</evidence>